<dbReference type="Proteomes" id="UP001432322">
    <property type="component" value="Unassembled WGS sequence"/>
</dbReference>
<dbReference type="EMBL" id="BTSY01000001">
    <property type="protein sequence ID" value="GMT10120.1"/>
    <property type="molecule type" value="Genomic_DNA"/>
</dbReference>
<evidence type="ECO:0008006" key="3">
    <source>
        <dbReference type="Google" id="ProtNLM"/>
    </source>
</evidence>
<keyword evidence="2" id="KW-1185">Reference proteome</keyword>
<comment type="caution">
    <text evidence="1">The sequence shown here is derived from an EMBL/GenBank/DDBJ whole genome shotgun (WGS) entry which is preliminary data.</text>
</comment>
<proteinExistence type="predicted"/>
<name>A0AAV5UVF7_9BILA</name>
<gene>
    <name evidence="1" type="ORF">PFISCL1PPCAC_1417</name>
</gene>
<protein>
    <recommendedName>
        <fullName evidence="3">DUF38 domain-containing protein</fullName>
    </recommendedName>
</protein>
<evidence type="ECO:0000313" key="1">
    <source>
        <dbReference type="EMBL" id="GMT10120.1"/>
    </source>
</evidence>
<reference evidence="1" key="1">
    <citation type="submission" date="2023-10" db="EMBL/GenBank/DDBJ databases">
        <title>Genome assembly of Pristionchus species.</title>
        <authorList>
            <person name="Yoshida K."/>
            <person name="Sommer R.J."/>
        </authorList>
    </citation>
    <scope>NUCLEOTIDE SEQUENCE</scope>
    <source>
        <strain evidence="1">RS5133</strain>
    </source>
</reference>
<evidence type="ECO:0000313" key="2">
    <source>
        <dbReference type="Proteomes" id="UP001432322"/>
    </source>
</evidence>
<sequence length="202" mass="23680">MEEIVSILSTATYENLDLEMIEKCPAESMNLVSKLANNHLFEKNWLTIQWYSKDNKTSQEAVQLFSELPQVRGLKIEWFKDHKSTLRSRVPNFEIDGNSLISIVERQKQMTLLCSMTRVQVQDLRRLFQLICDSNEKRITMDLSKNQYYALLDSLEYDRQIVREHTRKHPNGRHASGAVISFARKPNSEFRIRAIFVKDSPE</sequence>
<accession>A0AAV5UVF7</accession>
<organism evidence="1 2">
    <name type="scientific">Pristionchus fissidentatus</name>
    <dbReference type="NCBI Taxonomy" id="1538716"/>
    <lineage>
        <taxon>Eukaryota</taxon>
        <taxon>Metazoa</taxon>
        <taxon>Ecdysozoa</taxon>
        <taxon>Nematoda</taxon>
        <taxon>Chromadorea</taxon>
        <taxon>Rhabditida</taxon>
        <taxon>Rhabditina</taxon>
        <taxon>Diplogasteromorpha</taxon>
        <taxon>Diplogasteroidea</taxon>
        <taxon>Neodiplogasteridae</taxon>
        <taxon>Pristionchus</taxon>
    </lineage>
</organism>
<dbReference type="AlphaFoldDB" id="A0AAV5UVF7"/>